<organism evidence="4 6">
    <name type="scientific">Xiamenia xianingshaonis</name>
    <dbReference type="NCBI Taxonomy" id="2682776"/>
    <lineage>
        <taxon>Bacteria</taxon>
        <taxon>Bacillati</taxon>
        <taxon>Actinomycetota</taxon>
        <taxon>Coriobacteriia</taxon>
        <taxon>Eggerthellales</taxon>
        <taxon>Eggerthellaceae</taxon>
        <taxon>Xiamenia</taxon>
    </lineage>
</organism>
<dbReference type="NCBIfam" id="TIGR00762">
    <property type="entry name" value="DegV"/>
    <property type="match status" value="1"/>
</dbReference>
<dbReference type="Gene3D" id="2.20.28.50">
    <property type="entry name" value="degv family protein"/>
    <property type="match status" value="1"/>
</dbReference>
<evidence type="ECO:0000313" key="3">
    <source>
        <dbReference type="EMBL" id="NHM13965.1"/>
    </source>
</evidence>
<dbReference type="GO" id="GO:0008289">
    <property type="term" value="F:lipid binding"/>
    <property type="evidence" value="ECO:0007669"/>
    <property type="project" value="UniProtKB-KW"/>
</dbReference>
<keyword evidence="2" id="KW-0446">Lipid-binding</keyword>
<dbReference type="AlphaFoldDB" id="A0A9E6SU24"/>
<keyword evidence="5" id="KW-1185">Reference proteome</keyword>
<evidence type="ECO:0000313" key="4">
    <source>
        <dbReference type="EMBL" id="QTU83842.1"/>
    </source>
</evidence>
<dbReference type="EMBL" id="CP072829">
    <property type="protein sequence ID" value="QTU83842.1"/>
    <property type="molecule type" value="Genomic_DNA"/>
</dbReference>
<dbReference type="Proteomes" id="UP000636394">
    <property type="component" value="Unassembled WGS sequence"/>
</dbReference>
<dbReference type="PANTHER" id="PTHR33434">
    <property type="entry name" value="DEGV DOMAIN-CONTAINING PROTEIN DR_1986-RELATED"/>
    <property type="match status" value="1"/>
</dbReference>
<protein>
    <submittedName>
        <fullName evidence="3">DegV family EDD domain-containing protein</fullName>
    </submittedName>
    <submittedName>
        <fullName evidence="4">DegV family protein</fullName>
    </submittedName>
</protein>
<dbReference type="Gene3D" id="3.40.50.10440">
    <property type="entry name" value="Dihydroxyacetone kinase, domain 1"/>
    <property type="match status" value="1"/>
</dbReference>
<dbReference type="PROSITE" id="PS51482">
    <property type="entry name" value="DEGV"/>
    <property type="match status" value="1"/>
</dbReference>
<evidence type="ECO:0000313" key="5">
    <source>
        <dbReference type="Proteomes" id="UP000636394"/>
    </source>
</evidence>
<accession>A0A9E6SU24</accession>
<dbReference type="EMBL" id="WPCR01000005">
    <property type="protein sequence ID" value="NHM13965.1"/>
    <property type="molecule type" value="Genomic_DNA"/>
</dbReference>
<sequence length="317" mass="34561">MQPACNLIVDSCCDLPFEVVDREGIELVKFPFIMDGEERLDDLGQTLSPRDFYHAMRAGAEPSTAQVPMAVYQETFRRALESGVPTVYLCFSSGLSGSFDVAALVLESLKGEYPDGKLYLVDTKLASVAEALLVYEAIRQRDQGLTAEELVTWAEEARYFIDEAFMVDDLEALRRGGRIPATVAYAGSKLDVKPLLTITSDGKLTLMGVARGRKKGIKQLADYYAKQAARSGPEQCVVIGNADCPKDAERLKDALAKIDANLLFLESSIGPVIGSHVGPGMVAVVFWGSDQREELSVADRIARKVRGGRKDEEGSQA</sequence>
<name>A0A9E6SU24_9ACTN</name>
<evidence type="ECO:0000313" key="6">
    <source>
        <dbReference type="Proteomes" id="UP000671910"/>
    </source>
</evidence>
<reference evidence="3 5" key="1">
    <citation type="submission" date="2019-11" db="EMBL/GenBank/DDBJ databases">
        <title>Eggerthellaceae novel genus isolated from the rectal contents of marmort.</title>
        <authorList>
            <person name="Zhang G."/>
        </authorList>
    </citation>
    <scope>NUCLEOTIDE SEQUENCE [LARGE SCALE GENOMIC DNA]</scope>
    <source>
        <strain evidence="5">zg-886</strain>
        <strain evidence="3">Zg-886</strain>
    </source>
</reference>
<dbReference type="PANTHER" id="PTHR33434:SF3">
    <property type="entry name" value="DEGV DOMAIN-CONTAINING PROTEIN YITS"/>
    <property type="match status" value="1"/>
</dbReference>
<dbReference type="InterPro" id="IPR050270">
    <property type="entry name" value="DegV_domain_contain"/>
</dbReference>
<reference evidence="4" key="2">
    <citation type="submission" date="2021-04" db="EMBL/GenBank/DDBJ databases">
        <title>Novel species in family Eggerthellaceae.</title>
        <authorList>
            <person name="Zhang G."/>
        </authorList>
    </citation>
    <scope>NUCLEOTIDE SEQUENCE</scope>
    <source>
        <strain evidence="4">Zg-886</strain>
    </source>
</reference>
<gene>
    <name evidence="3" type="ORF">GMI68_04155</name>
    <name evidence="4" type="ORF">J7S26_05530</name>
</gene>
<evidence type="ECO:0000256" key="1">
    <source>
        <dbReference type="ARBA" id="ARBA00003238"/>
    </source>
</evidence>
<evidence type="ECO:0000256" key="2">
    <source>
        <dbReference type="ARBA" id="ARBA00023121"/>
    </source>
</evidence>
<dbReference type="SUPFAM" id="SSF82549">
    <property type="entry name" value="DAK1/DegV-like"/>
    <property type="match status" value="1"/>
</dbReference>
<comment type="function">
    <text evidence="1">May bind long-chain fatty acids, such as palmitate, and may play a role in lipid transport or fatty acid metabolism.</text>
</comment>
<proteinExistence type="predicted"/>
<dbReference type="Pfam" id="PF02645">
    <property type="entry name" value="DegV"/>
    <property type="match status" value="1"/>
</dbReference>
<dbReference type="Gene3D" id="3.30.1180.10">
    <property type="match status" value="1"/>
</dbReference>
<dbReference type="InterPro" id="IPR043168">
    <property type="entry name" value="DegV_C"/>
</dbReference>
<dbReference type="RefSeq" id="WP_166078980.1">
    <property type="nucleotide sequence ID" value="NZ_CP072829.1"/>
</dbReference>
<dbReference type="Proteomes" id="UP000671910">
    <property type="component" value="Chromosome"/>
</dbReference>
<dbReference type="InterPro" id="IPR003797">
    <property type="entry name" value="DegV"/>
</dbReference>
<dbReference type="KEGG" id="ebz:J7S26_05530"/>